<reference evidence="2" key="1">
    <citation type="submission" date="2019-06" db="EMBL/GenBank/DDBJ databases">
        <authorList>
            <consortium name="Wellcome Sanger Institute Data Sharing"/>
        </authorList>
    </citation>
    <scope>NUCLEOTIDE SEQUENCE [LARGE SCALE GENOMIC DNA]</scope>
</reference>
<proteinExistence type="predicted"/>
<reference evidence="2" key="2">
    <citation type="submission" date="2025-08" db="UniProtKB">
        <authorList>
            <consortium name="Ensembl"/>
        </authorList>
    </citation>
    <scope>IDENTIFICATION</scope>
</reference>
<dbReference type="InParanoid" id="A0A672F9H6"/>
<keyword evidence="1" id="KW-0812">Transmembrane</keyword>
<dbReference type="Proteomes" id="UP000472267">
    <property type="component" value="Chromosome 3"/>
</dbReference>
<protein>
    <submittedName>
        <fullName evidence="2">Uncharacterized protein</fullName>
    </submittedName>
</protein>
<evidence type="ECO:0000256" key="1">
    <source>
        <dbReference type="SAM" id="Phobius"/>
    </source>
</evidence>
<sequence>MLNEYNFRNGAGGLVWLFCVKNVPLLVLCVLIRPGPGEHETPQPIKTEGLPHHFGHIGTAVVEVCSKSCQSTFKQIRL</sequence>
<accession>A0A672F9H6</accession>
<keyword evidence="1" id="KW-0472">Membrane</keyword>
<reference evidence="2" key="3">
    <citation type="submission" date="2025-09" db="UniProtKB">
        <authorList>
            <consortium name="Ensembl"/>
        </authorList>
    </citation>
    <scope>IDENTIFICATION</scope>
</reference>
<evidence type="ECO:0000313" key="3">
    <source>
        <dbReference type="Proteomes" id="UP000472267"/>
    </source>
</evidence>
<keyword evidence="1" id="KW-1133">Transmembrane helix</keyword>
<name>A0A672F9H6_SALFA</name>
<dbReference type="AlphaFoldDB" id="A0A672F9H6"/>
<evidence type="ECO:0000313" key="2">
    <source>
        <dbReference type="Ensembl" id="ENSSFAP00005003516.1"/>
    </source>
</evidence>
<organism evidence="2 3">
    <name type="scientific">Salarias fasciatus</name>
    <name type="common">Jewelled blenny</name>
    <name type="synonym">Blennius fasciatus</name>
    <dbReference type="NCBI Taxonomy" id="181472"/>
    <lineage>
        <taxon>Eukaryota</taxon>
        <taxon>Metazoa</taxon>
        <taxon>Chordata</taxon>
        <taxon>Craniata</taxon>
        <taxon>Vertebrata</taxon>
        <taxon>Euteleostomi</taxon>
        <taxon>Actinopterygii</taxon>
        <taxon>Neopterygii</taxon>
        <taxon>Teleostei</taxon>
        <taxon>Neoteleostei</taxon>
        <taxon>Acanthomorphata</taxon>
        <taxon>Ovalentaria</taxon>
        <taxon>Blenniimorphae</taxon>
        <taxon>Blenniiformes</taxon>
        <taxon>Blennioidei</taxon>
        <taxon>Blenniidae</taxon>
        <taxon>Salariinae</taxon>
        <taxon>Salarias</taxon>
    </lineage>
</organism>
<keyword evidence="3" id="KW-1185">Reference proteome</keyword>
<feature type="transmembrane region" description="Helical" evidence="1">
    <location>
        <begin position="12"/>
        <end position="32"/>
    </location>
</feature>
<dbReference type="Ensembl" id="ENSSFAT00005003770.1">
    <property type="protein sequence ID" value="ENSSFAP00005003516.1"/>
    <property type="gene ID" value="ENSSFAG00005002377.1"/>
</dbReference>